<dbReference type="Pfam" id="PF13561">
    <property type="entry name" value="adh_short_C2"/>
    <property type="match status" value="1"/>
</dbReference>
<gene>
    <name evidence="4" type="ORF">HQM25_14155</name>
</gene>
<keyword evidence="2" id="KW-0560">Oxidoreductase</keyword>
<dbReference type="Gene3D" id="3.40.50.720">
    <property type="entry name" value="NAD(P)-binding Rossmann-like Domain"/>
    <property type="match status" value="1"/>
</dbReference>
<dbReference type="CDD" id="cd05233">
    <property type="entry name" value="SDR_c"/>
    <property type="match status" value="1"/>
</dbReference>
<organism evidence="4 5">
    <name type="scientific">Microbacterium hominis</name>
    <dbReference type="NCBI Taxonomy" id="162426"/>
    <lineage>
        <taxon>Bacteria</taxon>
        <taxon>Bacillati</taxon>
        <taxon>Actinomycetota</taxon>
        <taxon>Actinomycetes</taxon>
        <taxon>Micrococcales</taxon>
        <taxon>Microbacteriaceae</taxon>
        <taxon>Microbacterium</taxon>
    </lineage>
</organism>
<proteinExistence type="inferred from homology"/>
<name>A0A7D4Q2I6_9MICO</name>
<protein>
    <submittedName>
        <fullName evidence="4">SDR family oxidoreductase</fullName>
    </submittedName>
</protein>
<dbReference type="GO" id="GO:0016616">
    <property type="term" value="F:oxidoreductase activity, acting on the CH-OH group of donors, NAD or NADP as acceptor"/>
    <property type="evidence" value="ECO:0007669"/>
    <property type="project" value="TreeGrafter"/>
</dbReference>
<evidence type="ECO:0000256" key="1">
    <source>
        <dbReference type="ARBA" id="ARBA00006484"/>
    </source>
</evidence>
<dbReference type="AlphaFoldDB" id="A0A7D4Q2I6"/>
<evidence type="ECO:0000259" key="3">
    <source>
        <dbReference type="SMART" id="SM00822"/>
    </source>
</evidence>
<dbReference type="FunFam" id="3.40.50.720:FF:000084">
    <property type="entry name" value="Short-chain dehydrogenase reductase"/>
    <property type="match status" value="1"/>
</dbReference>
<sequence>MRLPGLDGRVIVVTGAARGQGLAEALLLAQCGAQVVATDIVDAAPTAFADTTIEYRRLNVADESAWARLAGELRERLGDERLRGLVNNAGITHRARLGAVERADWDRVLAVNVTGAMLGIQALTPLMGDGSSIVNVGSSAALNGHYPVAYTTSKWALRGLTHVAATELGPRGIRVNIIHPGFIETEMTASAGPAMREAQLAATPLERTGHADEVASGVAFLLSDAATYVSGAEIPIDGGSTSSAGAKIMADRIARAASPVER</sequence>
<dbReference type="Proteomes" id="UP000502498">
    <property type="component" value="Chromosome"/>
</dbReference>
<evidence type="ECO:0000313" key="4">
    <source>
        <dbReference type="EMBL" id="QKJ20392.1"/>
    </source>
</evidence>
<evidence type="ECO:0000313" key="5">
    <source>
        <dbReference type="Proteomes" id="UP000502498"/>
    </source>
</evidence>
<dbReference type="EMBL" id="CP054038">
    <property type="protein sequence ID" value="QKJ20392.1"/>
    <property type="molecule type" value="Genomic_DNA"/>
</dbReference>
<dbReference type="PANTHER" id="PTHR42760">
    <property type="entry name" value="SHORT-CHAIN DEHYDROGENASES/REDUCTASES FAMILY MEMBER"/>
    <property type="match status" value="1"/>
</dbReference>
<accession>A0A7D4Q2I6</accession>
<dbReference type="InterPro" id="IPR002347">
    <property type="entry name" value="SDR_fam"/>
</dbReference>
<dbReference type="PRINTS" id="PR00081">
    <property type="entry name" value="GDHRDH"/>
</dbReference>
<dbReference type="InterPro" id="IPR057326">
    <property type="entry name" value="KR_dom"/>
</dbReference>
<dbReference type="InterPro" id="IPR036291">
    <property type="entry name" value="NAD(P)-bd_dom_sf"/>
</dbReference>
<dbReference type="SUPFAM" id="SSF51735">
    <property type="entry name" value="NAD(P)-binding Rossmann-fold domains"/>
    <property type="match status" value="1"/>
</dbReference>
<dbReference type="SMART" id="SM00822">
    <property type="entry name" value="PKS_KR"/>
    <property type="match status" value="1"/>
</dbReference>
<reference evidence="4 5" key="1">
    <citation type="submission" date="2020-05" db="EMBL/GenBank/DDBJ databases">
        <title>Strain PA2F3 complete genome.</title>
        <authorList>
            <person name="Kim Y.-S."/>
            <person name="Kim S.-J."/>
            <person name="Jung H.-k."/>
            <person name="Kim S.-E."/>
            <person name="Kim K.-H."/>
        </authorList>
    </citation>
    <scope>NUCLEOTIDE SEQUENCE [LARGE SCALE GENOMIC DNA]</scope>
    <source>
        <strain evidence="4 5">PA2F3</strain>
    </source>
</reference>
<comment type="similarity">
    <text evidence="1">Belongs to the short-chain dehydrogenases/reductases (SDR) family.</text>
</comment>
<feature type="domain" description="Ketoreductase" evidence="3">
    <location>
        <begin position="9"/>
        <end position="180"/>
    </location>
</feature>
<dbReference type="PRINTS" id="PR00080">
    <property type="entry name" value="SDRFAMILY"/>
</dbReference>
<dbReference type="PANTHER" id="PTHR42760:SF133">
    <property type="entry name" value="3-OXOACYL-[ACYL-CARRIER-PROTEIN] REDUCTASE"/>
    <property type="match status" value="1"/>
</dbReference>
<dbReference type="RefSeq" id="WP_172990817.1">
    <property type="nucleotide sequence ID" value="NZ_CP054038.1"/>
</dbReference>
<evidence type="ECO:0000256" key="2">
    <source>
        <dbReference type="ARBA" id="ARBA00023002"/>
    </source>
</evidence>